<protein>
    <submittedName>
        <fullName evidence="3">3'-5' exoribonuclease</fullName>
    </submittedName>
</protein>
<sequence>MIEIIPIKDMEYGQSIITFLMIKNVDLKKAKNDSLYLDMMLGDTEGIEASAKLWNADPQMTSFKSGEVVAVDALVQKFNGRLQLRVNKIRRLKEDDEVRIEDFVESAPQAPEEMFAYLEKAIESFENSDIKRITGHLLEKKREKLTYYPAAKTHHHAIKSGLLYHIVTMLKIAQKISPVYDFINEDLLYAGVILHDLSKVDEMDSTELGIVDDYTKEGKLLGHIIQGIKEIDQAASTLGIDEEVKLLLEHMILAHHYHPEYGSPKKPLIPEAELLHYIDLIDARMYAMGKVLKDAEKGSFADKSMTLEGRHMYKSDL</sequence>
<dbReference type="InterPro" id="IPR012340">
    <property type="entry name" value="NA-bd_OB-fold"/>
</dbReference>
<evidence type="ECO:0000313" key="3">
    <source>
        <dbReference type="EMBL" id="SHE44226.1"/>
    </source>
</evidence>
<dbReference type="InterPro" id="IPR006674">
    <property type="entry name" value="HD_domain"/>
</dbReference>
<dbReference type="Gene3D" id="1.10.3210.10">
    <property type="entry name" value="Hypothetical protein af1432"/>
    <property type="match status" value="1"/>
</dbReference>
<dbReference type="PANTHER" id="PTHR37294:SF1">
    <property type="entry name" value="3'-5' EXORIBONUCLEASE YHAM"/>
    <property type="match status" value="1"/>
</dbReference>
<dbReference type="PANTHER" id="PTHR37294">
    <property type="entry name" value="3'-5' EXORIBONUCLEASE YHAM"/>
    <property type="match status" value="1"/>
</dbReference>
<name>A0A1M4TIF8_9FIRM</name>
<proteinExistence type="predicted"/>
<reference evidence="3 4" key="1">
    <citation type="submission" date="2016-11" db="EMBL/GenBank/DDBJ databases">
        <authorList>
            <person name="Jaros S."/>
            <person name="Januszkiewicz K."/>
            <person name="Wedrychowicz H."/>
        </authorList>
    </citation>
    <scope>NUCLEOTIDE SEQUENCE [LARGE SCALE GENOMIC DNA]</scope>
    <source>
        <strain evidence="3 4">DSM 14828</strain>
    </source>
</reference>
<keyword evidence="1" id="KW-0378">Hydrolase</keyword>
<gene>
    <name evidence="3" type="ORF">SAMN02746064_00503</name>
</gene>
<dbReference type="Gene3D" id="2.40.50.140">
    <property type="entry name" value="Nucleic acid-binding proteins"/>
    <property type="match status" value="1"/>
</dbReference>
<evidence type="ECO:0000313" key="4">
    <source>
        <dbReference type="Proteomes" id="UP000184251"/>
    </source>
</evidence>
<dbReference type="EMBL" id="FQTU01000002">
    <property type="protein sequence ID" value="SHE44226.1"/>
    <property type="molecule type" value="Genomic_DNA"/>
</dbReference>
<dbReference type="CDD" id="cd04492">
    <property type="entry name" value="YhaM_OBF_like"/>
    <property type="match status" value="1"/>
</dbReference>
<organism evidence="3 4">
    <name type="scientific">Alkalibacter saccharofermentans DSM 14828</name>
    <dbReference type="NCBI Taxonomy" id="1120975"/>
    <lineage>
        <taxon>Bacteria</taxon>
        <taxon>Bacillati</taxon>
        <taxon>Bacillota</taxon>
        <taxon>Clostridia</taxon>
        <taxon>Eubacteriales</taxon>
        <taxon>Eubacteriaceae</taxon>
        <taxon>Alkalibacter</taxon>
    </lineage>
</organism>
<evidence type="ECO:0000256" key="1">
    <source>
        <dbReference type="ARBA" id="ARBA00022801"/>
    </source>
</evidence>
<dbReference type="Pfam" id="PF01966">
    <property type="entry name" value="HD"/>
    <property type="match status" value="1"/>
</dbReference>
<dbReference type="GO" id="GO:0031125">
    <property type="term" value="P:rRNA 3'-end processing"/>
    <property type="evidence" value="ECO:0007669"/>
    <property type="project" value="TreeGrafter"/>
</dbReference>
<keyword evidence="4" id="KW-1185">Reference proteome</keyword>
<dbReference type="SUPFAM" id="SSF109604">
    <property type="entry name" value="HD-domain/PDEase-like"/>
    <property type="match status" value="1"/>
</dbReference>
<dbReference type="SUPFAM" id="SSF50249">
    <property type="entry name" value="Nucleic acid-binding proteins"/>
    <property type="match status" value="1"/>
</dbReference>
<dbReference type="RefSeq" id="WP_143159044.1">
    <property type="nucleotide sequence ID" value="NZ_FQTU01000002.1"/>
</dbReference>
<dbReference type="InterPro" id="IPR050798">
    <property type="entry name" value="YhaM_exoribonuc/phosphodiest"/>
</dbReference>
<dbReference type="OrthoDB" id="9778453at2"/>
<feature type="domain" description="HD" evidence="2">
    <location>
        <begin position="163"/>
        <end position="283"/>
    </location>
</feature>
<evidence type="ECO:0000259" key="2">
    <source>
        <dbReference type="Pfam" id="PF01966"/>
    </source>
</evidence>
<dbReference type="Proteomes" id="UP000184251">
    <property type="component" value="Unassembled WGS sequence"/>
</dbReference>
<accession>A0A1M4TIF8</accession>
<dbReference type="STRING" id="1120975.SAMN02746064_00503"/>
<dbReference type="AlphaFoldDB" id="A0A1M4TIF8"/>
<dbReference type="GO" id="GO:0016787">
    <property type="term" value="F:hydrolase activity"/>
    <property type="evidence" value="ECO:0007669"/>
    <property type="project" value="UniProtKB-KW"/>
</dbReference>